<evidence type="ECO:0000313" key="3">
    <source>
        <dbReference type="Proteomes" id="UP000494322"/>
    </source>
</evidence>
<name>A0A6J5J748_9BURK</name>
<proteinExistence type="predicted"/>
<feature type="transmembrane region" description="Helical" evidence="1">
    <location>
        <begin position="50"/>
        <end position="73"/>
    </location>
</feature>
<keyword evidence="1" id="KW-0472">Membrane</keyword>
<protein>
    <submittedName>
        <fullName evidence="2">Uncharacterized protein</fullName>
    </submittedName>
</protein>
<feature type="transmembrane region" description="Helical" evidence="1">
    <location>
        <begin position="85"/>
        <end position="103"/>
    </location>
</feature>
<accession>A0A6J5J748</accession>
<organism evidence="2 3">
    <name type="scientific">Burkholderia cenocepacia</name>
    <dbReference type="NCBI Taxonomy" id="95486"/>
    <lineage>
        <taxon>Bacteria</taxon>
        <taxon>Pseudomonadati</taxon>
        <taxon>Pseudomonadota</taxon>
        <taxon>Betaproteobacteria</taxon>
        <taxon>Burkholderiales</taxon>
        <taxon>Burkholderiaceae</taxon>
        <taxon>Burkholderia</taxon>
        <taxon>Burkholderia cepacia complex</taxon>
    </lineage>
</organism>
<dbReference type="Proteomes" id="UP000494322">
    <property type="component" value="Unassembled WGS sequence"/>
</dbReference>
<dbReference type="RefSeq" id="WP_175238234.1">
    <property type="nucleotide sequence ID" value="NZ_CABWIK020000013.1"/>
</dbReference>
<reference evidence="2 3" key="1">
    <citation type="submission" date="2020-04" db="EMBL/GenBank/DDBJ databases">
        <authorList>
            <person name="Depoorter E."/>
        </authorList>
    </citation>
    <scope>NUCLEOTIDE SEQUENCE [LARGE SCALE GENOMIC DNA]</scope>
    <source>
        <strain evidence="2 3">BCC0132</strain>
    </source>
</reference>
<sequence length="145" mass="15316">MHPSEATMNALLQMFVLSLLVERVVAVLHTVFAKPTAPDDLQQSWGLVDIASNTCIALLICIVYAFDAVNVVLNGQGQAYHRVGIVITAVVIAGGSAGVRKIIDVLSENLKASQLEARARIAAAAKQVKLLESLSKEGVEGAPGR</sequence>
<evidence type="ECO:0000313" key="2">
    <source>
        <dbReference type="EMBL" id="CAB3967378.1"/>
    </source>
</evidence>
<keyword evidence="1" id="KW-1133">Transmembrane helix</keyword>
<keyword evidence="1" id="KW-0812">Transmembrane</keyword>
<evidence type="ECO:0000256" key="1">
    <source>
        <dbReference type="SAM" id="Phobius"/>
    </source>
</evidence>
<dbReference type="EMBL" id="CABWIK020000013">
    <property type="protein sequence ID" value="CAB3967378.1"/>
    <property type="molecule type" value="Genomic_DNA"/>
</dbReference>
<gene>
    <name evidence="2" type="ORF">BCO9919_02724</name>
</gene>
<dbReference type="AlphaFoldDB" id="A0A6J5J748"/>